<sequence length="325" mass="37053">MTETSKKSKYTLCELIDRSVNDSDGIITILDQIQRKYVPHTSTDHPTVSEKIVLGGDALTNDRAYSAQKAMANGTTDFECLGGFIHRPQCLHRMMNFVLSIYQTFYKESADQGTLWQLRNLIHRKDVSGSDAVTNRFRSHHTFIDDCLDAYIVAACVKYFSLDGIDSTPKANGFNPLFFYVPTQKNTSGYFSKGNNCGISHVSRLRELISDLDSDEQKIQDVKFGENYQCIYKRVQPLSKHMATVHDWHFHSSDKEIPSETNRYGDGGRAMRNIKFEYIIAGVAFEYKWNITSNLNGGKGQNIPNDNLVEMKNCLLHVVLFMHKY</sequence>
<organism evidence="2 3">
    <name type="scientific">Tegillarca granosa</name>
    <name type="common">Malaysian cockle</name>
    <name type="synonym">Anadara granosa</name>
    <dbReference type="NCBI Taxonomy" id="220873"/>
    <lineage>
        <taxon>Eukaryota</taxon>
        <taxon>Metazoa</taxon>
        <taxon>Spiralia</taxon>
        <taxon>Lophotrochozoa</taxon>
        <taxon>Mollusca</taxon>
        <taxon>Bivalvia</taxon>
        <taxon>Autobranchia</taxon>
        <taxon>Pteriomorphia</taxon>
        <taxon>Arcoida</taxon>
        <taxon>Arcoidea</taxon>
        <taxon>Arcidae</taxon>
        <taxon>Tegillarca</taxon>
    </lineage>
</organism>
<comment type="caution">
    <text evidence="2">The sequence shown here is derived from an EMBL/GenBank/DDBJ whole genome shotgun (WGS) entry which is preliminary data.</text>
</comment>
<feature type="domain" description="DUF6589" evidence="1">
    <location>
        <begin position="6"/>
        <end position="165"/>
    </location>
</feature>
<protein>
    <recommendedName>
        <fullName evidence="1">DUF6589 domain-containing protein</fullName>
    </recommendedName>
</protein>
<evidence type="ECO:0000259" key="1">
    <source>
        <dbReference type="Pfam" id="PF20231"/>
    </source>
</evidence>
<reference evidence="2 3" key="1">
    <citation type="submission" date="2022-12" db="EMBL/GenBank/DDBJ databases">
        <title>Chromosome-level genome of Tegillarca granosa.</title>
        <authorList>
            <person name="Kim J."/>
        </authorList>
    </citation>
    <scope>NUCLEOTIDE SEQUENCE [LARGE SCALE GENOMIC DNA]</scope>
    <source>
        <strain evidence="2">Teg-2019</strain>
        <tissue evidence="2">Adductor muscle</tissue>
    </source>
</reference>
<name>A0ABQ9E719_TEGGR</name>
<evidence type="ECO:0000313" key="3">
    <source>
        <dbReference type="Proteomes" id="UP001217089"/>
    </source>
</evidence>
<dbReference type="Pfam" id="PF20231">
    <property type="entry name" value="DUF6589"/>
    <property type="match status" value="1"/>
</dbReference>
<gene>
    <name evidence="2" type="ORF">KUTeg_020089</name>
</gene>
<evidence type="ECO:0000313" key="2">
    <source>
        <dbReference type="EMBL" id="KAJ8301102.1"/>
    </source>
</evidence>
<dbReference type="InterPro" id="IPR046496">
    <property type="entry name" value="DUF6589"/>
</dbReference>
<dbReference type="EMBL" id="JARBDR010000918">
    <property type="protein sequence ID" value="KAJ8301102.1"/>
    <property type="molecule type" value="Genomic_DNA"/>
</dbReference>
<dbReference type="Proteomes" id="UP001217089">
    <property type="component" value="Unassembled WGS sequence"/>
</dbReference>
<proteinExistence type="predicted"/>
<accession>A0ABQ9E719</accession>
<keyword evidence="3" id="KW-1185">Reference proteome</keyword>